<accession>A0A0N0BCU1</accession>
<sequence length="59" mass="6492">MRSERLLSDFDPTPVDYSRLLKTTDSMILLDSSSGTEDGVYITSVPLPQNGYVAGRRLG</sequence>
<dbReference type="Proteomes" id="UP000053105">
    <property type="component" value="Unassembled WGS sequence"/>
</dbReference>
<name>A0A0N0BCU1_9HYME</name>
<dbReference type="EMBL" id="KQ435889">
    <property type="protein sequence ID" value="KOX69492.1"/>
    <property type="molecule type" value="Genomic_DNA"/>
</dbReference>
<dbReference type="AlphaFoldDB" id="A0A0N0BCU1"/>
<gene>
    <name evidence="1" type="ORF">WN51_06576</name>
</gene>
<reference evidence="1 2" key="1">
    <citation type="submission" date="2015-07" db="EMBL/GenBank/DDBJ databases">
        <title>The genome of Melipona quadrifasciata.</title>
        <authorList>
            <person name="Pan H."/>
            <person name="Kapheim K."/>
        </authorList>
    </citation>
    <scope>NUCLEOTIDE SEQUENCE [LARGE SCALE GENOMIC DNA]</scope>
    <source>
        <strain evidence="1">0111107301</strain>
        <tissue evidence="1">Whole body</tissue>
    </source>
</reference>
<proteinExistence type="predicted"/>
<keyword evidence="2" id="KW-1185">Reference proteome</keyword>
<evidence type="ECO:0000313" key="1">
    <source>
        <dbReference type="EMBL" id="KOX69492.1"/>
    </source>
</evidence>
<organism evidence="1 2">
    <name type="scientific">Melipona quadrifasciata</name>
    <dbReference type="NCBI Taxonomy" id="166423"/>
    <lineage>
        <taxon>Eukaryota</taxon>
        <taxon>Metazoa</taxon>
        <taxon>Ecdysozoa</taxon>
        <taxon>Arthropoda</taxon>
        <taxon>Hexapoda</taxon>
        <taxon>Insecta</taxon>
        <taxon>Pterygota</taxon>
        <taxon>Neoptera</taxon>
        <taxon>Endopterygota</taxon>
        <taxon>Hymenoptera</taxon>
        <taxon>Apocrita</taxon>
        <taxon>Aculeata</taxon>
        <taxon>Apoidea</taxon>
        <taxon>Anthophila</taxon>
        <taxon>Apidae</taxon>
        <taxon>Melipona</taxon>
    </lineage>
</organism>
<evidence type="ECO:0000313" key="2">
    <source>
        <dbReference type="Proteomes" id="UP000053105"/>
    </source>
</evidence>
<protein>
    <submittedName>
        <fullName evidence="1">Uncharacterized protein</fullName>
    </submittedName>
</protein>